<evidence type="ECO:0000259" key="3">
    <source>
        <dbReference type="PROSITE" id="PS50045"/>
    </source>
</evidence>
<name>A0A0F8X2F5_9ZZZZ</name>
<dbReference type="PROSITE" id="PS50110">
    <property type="entry name" value="RESPONSE_REGULATORY"/>
    <property type="match status" value="1"/>
</dbReference>
<organism evidence="5">
    <name type="scientific">marine sediment metagenome</name>
    <dbReference type="NCBI Taxonomy" id="412755"/>
    <lineage>
        <taxon>unclassified sequences</taxon>
        <taxon>metagenomes</taxon>
        <taxon>ecological metagenomes</taxon>
    </lineage>
</organism>
<sequence length="317" mass="35212">MRTVMSIKILIVDDEILALNSVRRLLKRRGFSNVEICDNGMDAINRIKNNDFDIVLLDILMPEKDGLEVLKSTKPFKPQTEFILVTAVDDIATAVRSVRLGAYDYLVKPVDNERLVLSIERAYERKGLLAGLAGARNESKAVETLEAFSGIVTQCPRMMELLTYAAVMARSGNPILISGESGTGKELLAQGIHRIDSSVDAPFIAVNVPSIPETLFESQFFGHIKGAFTGADTDYPGFFEQADGGTLFLDEIGELPQKQQAKLLRVLEEKSVRRISDTKPTPVDLRIISATNQDLDKACQENRFRLDLLYRLKAAHI</sequence>
<dbReference type="InterPro" id="IPR001789">
    <property type="entry name" value="Sig_transdc_resp-reg_receiver"/>
</dbReference>
<feature type="domain" description="Sigma-54 factor interaction" evidence="3">
    <location>
        <begin position="151"/>
        <end position="317"/>
    </location>
</feature>
<dbReference type="InterPro" id="IPR027417">
    <property type="entry name" value="P-loop_NTPase"/>
</dbReference>
<dbReference type="GO" id="GO:0006355">
    <property type="term" value="P:regulation of DNA-templated transcription"/>
    <property type="evidence" value="ECO:0007669"/>
    <property type="project" value="InterPro"/>
</dbReference>
<gene>
    <name evidence="5" type="ORF">LCGC14_2997740</name>
</gene>
<dbReference type="FunFam" id="3.40.50.300:FF:000006">
    <property type="entry name" value="DNA-binding transcriptional regulator NtrC"/>
    <property type="match status" value="1"/>
</dbReference>
<dbReference type="InterPro" id="IPR011006">
    <property type="entry name" value="CheY-like_superfamily"/>
</dbReference>
<evidence type="ECO:0008006" key="6">
    <source>
        <dbReference type="Google" id="ProtNLM"/>
    </source>
</evidence>
<evidence type="ECO:0000256" key="2">
    <source>
        <dbReference type="ARBA" id="ARBA00022840"/>
    </source>
</evidence>
<evidence type="ECO:0000256" key="1">
    <source>
        <dbReference type="ARBA" id="ARBA00022741"/>
    </source>
</evidence>
<dbReference type="SUPFAM" id="SSF52540">
    <property type="entry name" value="P-loop containing nucleoside triphosphate hydrolases"/>
    <property type="match status" value="1"/>
</dbReference>
<feature type="non-terminal residue" evidence="5">
    <location>
        <position position="317"/>
    </location>
</feature>
<dbReference type="PROSITE" id="PS00675">
    <property type="entry name" value="SIGMA54_INTERACT_1"/>
    <property type="match status" value="1"/>
</dbReference>
<keyword evidence="2" id="KW-0067">ATP-binding</keyword>
<dbReference type="InterPro" id="IPR002078">
    <property type="entry name" value="Sigma_54_int"/>
</dbReference>
<dbReference type="PROSITE" id="PS50045">
    <property type="entry name" value="SIGMA54_INTERACT_4"/>
    <property type="match status" value="1"/>
</dbReference>
<dbReference type="PANTHER" id="PTHR32071">
    <property type="entry name" value="TRANSCRIPTIONAL REGULATORY PROTEIN"/>
    <property type="match status" value="1"/>
</dbReference>
<dbReference type="InterPro" id="IPR025943">
    <property type="entry name" value="Sigma_54_int_dom_ATP-bd_2"/>
</dbReference>
<accession>A0A0F8X2F5</accession>
<evidence type="ECO:0000313" key="5">
    <source>
        <dbReference type="EMBL" id="KKK63098.1"/>
    </source>
</evidence>
<dbReference type="SMART" id="SM00382">
    <property type="entry name" value="AAA"/>
    <property type="match status" value="1"/>
</dbReference>
<dbReference type="EMBL" id="LAZR01061676">
    <property type="protein sequence ID" value="KKK63098.1"/>
    <property type="molecule type" value="Genomic_DNA"/>
</dbReference>
<dbReference type="AlphaFoldDB" id="A0A0F8X2F5"/>
<dbReference type="Gene3D" id="3.40.50.300">
    <property type="entry name" value="P-loop containing nucleotide triphosphate hydrolases"/>
    <property type="match status" value="1"/>
</dbReference>
<dbReference type="SMART" id="SM00448">
    <property type="entry name" value="REC"/>
    <property type="match status" value="1"/>
</dbReference>
<comment type="caution">
    <text evidence="5">The sequence shown here is derived from an EMBL/GenBank/DDBJ whole genome shotgun (WGS) entry which is preliminary data.</text>
</comment>
<proteinExistence type="predicted"/>
<evidence type="ECO:0000259" key="4">
    <source>
        <dbReference type="PROSITE" id="PS50110"/>
    </source>
</evidence>
<dbReference type="Gene3D" id="3.40.50.2300">
    <property type="match status" value="1"/>
</dbReference>
<dbReference type="InterPro" id="IPR003593">
    <property type="entry name" value="AAA+_ATPase"/>
</dbReference>
<protein>
    <recommendedName>
        <fullName evidence="6">Response regulatory domain-containing protein</fullName>
    </recommendedName>
</protein>
<dbReference type="Pfam" id="PF00158">
    <property type="entry name" value="Sigma54_activat"/>
    <property type="match status" value="1"/>
</dbReference>
<dbReference type="CDD" id="cd17536">
    <property type="entry name" value="REC_YesN-like"/>
    <property type="match status" value="1"/>
</dbReference>
<dbReference type="GO" id="GO:0005524">
    <property type="term" value="F:ATP binding"/>
    <property type="evidence" value="ECO:0007669"/>
    <property type="project" value="UniProtKB-KW"/>
</dbReference>
<dbReference type="GO" id="GO:0000160">
    <property type="term" value="P:phosphorelay signal transduction system"/>
    <property type="evidence" value="ECO:0007669"/>
    <property type="project" value="InterPro"/>
</dbReference>
<dbReference type="PROSITE" id="PS00676">
    <property type="entry name" value="SIGMA54_INTERACT_2"/>
    <property type="match status" value="1"/>
</dbReference>
<dbReference type="SUPFAM" id="SSF52172">
    <property type="entry name" value="CheY-like"/>
    <property type="match status" value="1"/>
</dbReference>
<dbReference type="Pfam" id="PF00072">
    <property type="entry name" value="Response_reg"/>
    <property type="match status" value="1"/>
</dbReference>
<keyword evidence="1" id="KW-0547">Nucleotide-binding</keyword>
<reference evidence="5" key="1">
    <citation type="journal article" date="2015" name="Nature">
        <title>Complex archaea that bridge the gap between prokaryotes and eukaryotes.</title>
        <authorList>
            <person name="Spang A."/>
            <person name="Saw J.H."/>
            <person name="Jorgensen S.L."/>
            <person name="Zaremba-Niedzwiedzka K."/>
            <person name="Martijn J."/>
            <person name="Lind A.E."/>
            <person name="van Eijk R."/>
            <person name="Schleper C."/>
            <person name="Guy L."/>
            <person name="Ettema T.J."/>
        </authorList>
    </citation>
    <scope>NUCLEOTIDE SEQUENCE</scope>
</reference>
<dbReference type="InterPro" id="IPR025662">
    <property type="entry name" value="Sigma_54_int_dom_ATP-bd_1"/>
</dbReference>
<dbReference type="PANTHER" id="PTHR32071:SF13">
    <property type="entry name" value="RESPONSE REGULATOR HSFA"/>
    <property type="match status" value="1"/>
</dbReference>
<dbReference type="CDD" id="cd00009">
    <property type="entry name" value="AAA"/>
    <property type="match status" value="1"/>
</dbReference>
<feature type="domain" description="Response regulatory" evidence="4">
    <location>
        <begin position="8"/>
        <end position="123"/>
    </location>
</feature>